<keyword evidence="2" id="KW-1185">Reference proteome</keyword>
<sequence length="376" mass="40910">MTRHLAYFVHDLGDAAVARRVRMIHAGGLRVTVIGFHRHGTPPAFIDGAPTLDLGATADGRLLQRAGAVLRTLLRFRPVAAAMDDCDMVMARNLEMLVLANRGRGGRRLVYECLDIHGLLLGNSLASRLIQRIERNLLRRVDLVITSSSRFIDEYFHRRRSTSVPLLLVENKVLALTGRAPVIGEAPPAPPWVIGWFGMLRCRRSLRMLIEMVRRSGGGIELVLAGVPAVRELGDLFEVAKTVPGIHVSGAYGPDDLSSLYSRVHFAWAIDYFEEGLNSAWLMPNRLYEALAHGAVPIALGEVETGAWLQRHAVGLVVDTADNVPALLDRLQPADFAVLRARVAQLPRSAVVVGPAACHALAAAIADEQQPVAVAA</sequence>
<evidence type="ECO:0008006" key="3">
    <source>
        <dbReference type="Google" id="ProtNLM"/>
    </source>
</evidence>
<accession>A0A7C9GQ43</accession>
<evidence type="ECO:0000313" key="1">
    <source>
        <dbReference type="EMBL" id="MQT17250.1"/>
    </source>
</evidence>
<reference evidence="1 2" key="1">
    <citation type="submission" date="2019-09" db="EMBL/GenBank/DDBJ databases">
        <title>Polymorphobacter sp. isolated from a lake in China.</title>
        <authorList>
            <person name="Liu Z."/>
        </authorList>
    </citation>
    <scope>NUCLEOTIDE SEQUENCE [LARGE SCALE GENOMIC DNA]</scope>
    <source>
        <strain evidence="1 2">D40P</strain>
    </source>
</reference>
<gene>
    <name evidence="1" type="ORF">F3168_08230</name>
</gene>
<dbReference type="RefSeq" id="WP_152577651.1">
    <property type="nucleotide sequence ID" value="NZ_JAATJI010000001.1"/>
</dbReference>
<dbReference type="SUPFAM" id="SSF53756">
    <property type="entry name" value="UDP-Glycosyltransferase/glycogen phosphorylase"/>
    <property type="match status" value="1"/>
</dbReference>
<dbReference type="AlphaFoldDB" id="A0A7C9GQ43"/>
<proteinExistence type="predicted"/>
<organism evidence="1 2">
    <name type="scientific">Sandarakinorhabdus fusca</name>
    <dbReference type="NCBI Taxonomy" id="1439888"/>
    <lineage>
        <taxon>Bacteria</taxon>
        <taxon>Pseudomonadati</taxon>
        <taxon>Pseudomonadota</taxon>
        <taxon>Alphaproteobacteria</taxon>
        <taxon>Sphingomonadales</taxon>
        <taxon>Sphingosinicellaceae</taxon>
        <taxon>Sandarakinorhabdus</taxon>
    </lineage>
</organism>
<dbReference type="OrthoDB" id="7973140at2"/>
<dbReference type="EMBL" id="WIOL01000002">
    <property type="protein sequence ID" value="MQT17250.1"/>
    <property type="molecule type" value="Genomic_DNA"/>
</dbReference>
<dbReference type="Gene3D" id="3.40.50.11010">
    <property type="match status" value="1"/>
</dbReference>
<dbReference type="Gene3D" id="3.40.50.2000">
    <property type="entry name" value="Glycogen Phosphorylase B"/>
    <property type="match status" value="1"/>
</dbReference>
<name>A0A7C9GQ43_9SPHN</name>
<protein>
    <recommendedName>
        <fullName evidence="3">Glycosyltransferase</fullName>
    </recommendedName>
</protein>
<evidence type="ECO:0000313" key="2">
    <source>
        <dbReference type="Proteomes" id="UP000481327"/>
    </source>
</evidence>
<dbReference type="Proteomes" id="UP000481327">
    <property type="component" value="Unassembled WGS sequence"/>
</dbReference>
<comment type="caution">
    <text evidence="1">The sequence shown here is derived from an EMBL/GenBank/DDBJ whole genome shotgun (WGS) entry which is preliminary data.</text>
</comment>